<dbReference type="HAMAP" id="MF_01401">
    <property type="entry name" value="MsrA"/>
    <property type="match status" value="1"/>
</dbReference>
<evidence type="ECO:0000256" key="3">
    <source>
        <dbReference type="ARBA" id="ARBA00048782"/>
    </source>
</evidence>
<dbReference type="PANTHER" id="PTHR43774">
    <property type="entry name" value="PEPTIDE METHIONINE SULFOXIDE REDUCTASE"/>
    <property type="match status" value="1"/>
</dbReference>
<comment type="caution">
    <text evidence="7">The sequence shown here is derived from an EMBL/GenBank/DDBJ whole genome shotgun (WGS) entry which is preliminary data.</text>
</comment>
<dbReference type="GO" id="GO:0008113">
    <property type="term" value="F:peptide-methionine (S)-S-oxide reductase activity"/>
    <property type="evidence" value="ECO:0007669"/>
    <property type="project" value="UniProtKB-UniRule"/>
</dbReference>
<feature type="signal peptide" evidence="5">
    <location>
        <begin position="1"/>
        <end position="19"/>
    </location>
</feature>
<dbReference type="RefSeq" id="WP_144332483.1">
    <property type="nucleotide sequence ID" value="NZ_VLPL01000003.1"/>
</dbReference>
<comment type="catalytic activity">
    <reaction evidence="3 4">
        <text>[thioredoxin]-disulfide + L-methionine + H2O = L-methionine (S)-S-oxide + [thioredoxin]-dithiol</text>
        <dbReference type="Rhea" id="RHEA:19993"/>
        <dbReference type="Rhea" id="RHEA-COMP:10698"/>
        <dbReference type="Rhea" id="RHEA-COMP:10700"/>
        <dbReference type="ChEBI" id="CHEBI:15377"/>
        <dbReference type="ChEBI" id="CHEBI:29950"/>
        <dbReference type="ChEBI" id="CHEBI:50058"/>
        <dbReference type="ChEBI" id="CHEBI:57844"/>
        <dbReference type="ChEBI" id="CHEBI:58772"/>
        <dbReference type="EC" id="1.8.4.11"/>
    </reaction>
</comment>
<evidence type="ECO:0000313" key="7">
    <source>
        <dbReference type="EMBL" id="TSJ45527.1"/>
    </source>
</evidence>
<dbReference type="InterPro" id="IPR036509">
    <property type="entry name" value="Met_Sox_Rdtase_MsrA_sf"/>
</dbReference>
<protein>
    <recommendedName>
        <fullName evidence="4">Peptide methionine sulfoxide reductase MsrA</fullName>
        <shortName evidence="4">Protein-methionine-S-oxide reductase</shortName>
        <ecNumber evidence="4">1.8.4.11</ecNumber>
    </recommendedName>
    <alternativeName>
        <fullName evidence="4">Peptide-methionine (S)-S-oxide reductase</fullName>
        <shortName evidence="4">Peptide Met(O) reductase</shortName>
    </alternativeName>
</protein>
<sequence length="219" mass="24977">MKQFIFSLIVMLISVSACGQKTKTAEADKLSKTPAQLSNYQVAYFGSGCFWCVEAIYESVKGVAEVESGYSGGHVENPTYEEVCTGTTGHAETVKIYYDSTVISYDDLLKVFYDSHDPTTLNRQGPDAGTQYRSAIFYQTNYERDHAKAYIEHLLKEKKFPRITTEVVKFTAFYKAEEYHQNFECRNPNNGYVQAVSQPRLEQFKIKAPEMLKTEEKKN</sequence>
<dbReference type="PROSITE" id="PS51257">
    <property type="entry name" value="PROKAR_LIPOPROTEIN"/>
    <property type="match status" value="1"/>
</dbReference>
<proteinExistence type="inferred from homology"/>
<evidence type="ECO:0000256" key="1">
    <source>
        <dbReference type="ARBA" id="ARBA00023002"/>
    </source>
</evidence>
<dbReference type="NCBIfam" id="TIGR00401">
    <property type="entry name" value="msrA"/>
    <property type="match status" value="1"/>
</dbReference>
<dbReference type="InterPro" id="IPR002569">
    <property type="entry name" value="Met_Sox_Rdtase_MsrA_dom"/>
</dbReference>
<dbReference type="PANTHER" id="PTHR43774:SF1">
    <property type="entry name" value="PEPTIDE METHIONINE SULFOXIDE REDUCTASE MSRA 2"/>
    <property type="match status" value="1"/>
</dbReference>
<organism evidence="7 8">
    <name type="scientific">Fluviicola chungangensis</name>
    <dbReference type="NCBI Taxonomy" id="2597671"/>
    <lineage>
        <taxon>Bacteria</taxon>
        <taxon>Pseudomonadati</taxon>
        <taxon>Bacteroidota</taxon>
        <taxon>Flavobacteriia</taxon>
        <taxon>Flavobacteriales</taxon>
        <taxon>Crocinitomicaceae</taxon>
        <taxon>Fluviicola</taxon>
    </lineage>
</organism>
<dbReference type="OrthoDB" id="4174719at2"/>
<evidence type="ECO:0000313" key="8">
    <source>
        <dbReference type="Proteomes" id="UP000316008"/>
    </source>
</evidence>
<accession>A0A556N017</accession>
<dbReference type="GO" id="GO:0033744">
    <property type="term" value="F:L-methionine:thioredoxin-disulfide S-oxidoreductase activity"/>
    <property type="evidence" value="ECO:0007669"/>
    <property type="project" value="RHEA"/>
</dbReference>
<gene>
    <name evidence="4 7" type="primary">msrA</name>
    <name evidence="7" type="ORF">FO442_07155</name>
</gene>
<dbReference type="AlphaFoldDB" id="A0A556N017"/>
<evidence type="ECO:0000256" key="5">
    <source>
        <dbReference type="SAM" id="SignalP"/>
    </source>
</evidence>
<keyword evidence="8" id="KW-1185">Reference proteome</keyword>
<feature type="domain" description="Peptide methionine sulphoxide reductase MsrA" evidence="6">
    <location>
        <begin position="43"/>
        <end position="193"/>
    </location>
</feature>
<evidence type="ECO:0000256" key="2">
    <source>
        <dbReference type="ARBA" id="ARBA00047806"/>
    </source>
</evidence>
<dbReference type="Proteomes" id="UP000316008">
    <property type="component" value="Unassembled WGS sequence"/>
</dbReference>
<evidence type="ECO:0000256" key="4">
    <source>
        <dbReference type="HAMAP-Rule" id="MF_01401"/>
    </source>
</evidence>
<evidence type="ECO:0000259" key="6">
    <source>
        <dbReference type="Pfam" id="PF01625"/>
    </source>
</evidence>
<dbReference type="EC" id="1.8.4.11" evidence="4"/>
<comment type="catalytic activity">
    <reaction evidence="2 4">
        <text>L-methionyl-[protein] + [thioredoxin]-disulfide + H2O = L-methionyl-(S)-S-oxide-[protein] + [thioredoxin]-dithiol</text>
        <dbReference type="Rhea" id="RHEA:14217"/>
        <dbReference type="Rhea" id="RHEA-COMP:10698"/>
        <dbReference type="Rhea" id="RHEA-COMP:10700"/>
        <dbReference type="Rhea" id="RHEA-COMP:12313"/>
        <dbReference type="Rhea" id="RHEA-COMP:12315"/>
        <dbReference type="ChEBI" id="CHEBI:15377"/>
        <dbReference type="ChEBI" id="CHEBI:16044"/>
        <dbReference type="ChEBI" id="CHEBI:29950"/>
        <dbReference type="ChEBI" id="CHEBI:44120"/>
        <dbReference type="ChEBI" id="CHEBI:50058"/>
        <dbReference type="EC" id="1.8.4.11"/>
    </reaction>
</comment>
<keyword evidence="5" id="KW-0732">Signal</keyword>
<dbReference type="SUPFAM" id="SSF55068">
    <property type="entry name" value="Peptide methionine sulfoxide reductase"/>
    <property type="match status" value="1"/>
</dbReference>
<feature type="active site" evidence="4">
    <location>
        <position position="49"/>
    </location>
</feature>
<dbReference type="Gene3D" id="3.30.1060.10">
    <property type="entry name" value="Peptide methionine sulphoxide reductase MsrA"/>
    <property type="match status" value="1"/>
</dbReference>
<keyword evidence="1 4" id="KW-0560">Oxidoreductase</keyword>
<dbReference type="Pfam" id="PF01625">
    <property type="entry name" value="PMSR"/>
    <property type="match status" value="1"/>
</dbReference>
<reference evidence="7 8" key="1">
    <citation type="submission" date="2019-07" db="EMBL/GenBank/DDBJ databases">
        <authorList>
            <person name="Huq M.A."/>
        </authorList>
    </citation>
    <scope>NUCLEOTIDE SEQUENCE [LARGE SCALE GENOMIC DNA]</scope>
    <source>
        <strain evidence="7 8">MAH-3</strain>
    </source>
</reference>
<dbReference type="EMBL" id="VLPL01000003">
    <property type="protein sequence ID" value="TSJ45527.1"/>
    <property type="molecule type" value="Genomic_DNA"/>
</dbReference>
<feature type="chain" id="PRO_5022221631" description="Peptide methionine sulfoxide reductase MsrA" evidence="5">
    <location>
        <begin position="20"/>
        <end position="219"/>
    </location>
</feature>
<comment type="function">
    <text evidence="4">Has an important function as a repair enzyme for proteins that have been inactivated by oxidation. Catalyzes the reversible oxidation-reduction of methionine sulfoxide in proteins to methionine.</text>
</comment>
<comment type="similarity">
    <text evidence="4">Belongs to the MsrA Met sulfoxide reductase family.</text>
</comment>
<name>A0A556N017_9FLAO</name>